<dbReference type="SMART" id="SM00320">
    <property type="entry name" value="WD40"/>
    <property type="match status" value="5"/>
</dbReference>
<dbReference type="GO" id="GO:0005737">
    <property type="term" value="C:cytoplasm"/>
    <property type="evidence" value="ECO:0007669"/>
    <property type="project" value="TreeGrafter"/>
</dbReference>
<keyword evidence="2" id="KW-0677">Repeat</keyword>
<evidence type="ECO:0000256" key="3">
    <source>
        <dbReference type="PROSITE-ProRule" id="PRU00221"/>
    </source>
</evidence>
<keyword evidence="1 3" id="KW-0853">WD repeat</keyword>
<gene>
    <name evidence="4" type="primary">Cni-adpr-1</name>
    <name evidence="4" type="synonym">Cnig_chr_I.g52</name>
    <name evidence="4" type="ORF">B9Z55_000052</name>
</gene>
<evidence type="ECO:0000313" key="4">
    <source>
        <dbReference type="EMBL" id="PIC55103.1"/>
    </source>
</evidence>
<dbReference type="EMBL" id="PDUG01000001">
    <property type="protein sequence ID" value="PIC55103.1"/>
    <property type="molecule type" value="Genomic_DNA"/>
</dbReference>
<dbReference type="GO" id="GO:0080008">
    <property type="term" value="C:Cul4-RING E3 ubiquitin ligase complex"/>
    <property type="evidence" value="ECO:0007669"/>
    <property type="project" value="TreeGrafter"/>
</dbReference>
<dbReference type="PROSITE" id="PS50082">
    <property type="entry name" value="WD_REPEATS_2"/>
    <property type="match status" value="1"/>
</dbReference>
<dbReference type="PANTHER" id="PTHR15574:SF40">
    <property type="entry name" value="WD AND TETRATRICOPEPTIDE REPEATS PROTEIN 1"/>
    <property type="match status" value="1"/>
</dbReference>
<proteinExistence type="predicted"/>
<dbReference type="STRING" id="1611254.A0A2G5VTJ8"/>
<evidence type="ECO:0000256" key="1">
    <source>
        <dbReference type="ARBA" id="ARBA00022574"/>
    </source>
</evidence>
<organism evidence="4 5">
    <name type="scientific">Caenorhabditis nigoni</name>
    <dbReference type="NCBI Taxonomy" id="1611254"/>
    <lineage>
        <taxon>Eukaryota</taxon>
        <taxon>Metazoa</taxon>
        <taxon>Ecdysozoa</taxon>
        <taxon>Nematoda</taxon>
        <taxon>Chromadorea</taxon>
        <taxon>Rhabditida</taxon>
        <taxon>Rhabditina</taxon>
        <taxon>Rhabditomorpha</taxon>
        <taxon>Rhabditoidea</taxon>
        <taxon>Rhabditidae</taxon>
        <taxon>Peloderinae</taxon>
        <taxon>Caenorhabditis</taxon>
    </lineage>
</organism>
<keyword evidence="5" id="KW-1185">Reference proteome</keyword>
<dbReference type="OrthoDB" id="4869960at2759"/>
<dbReference type="SUPFAM" id="SSF48452">
    <property type="entry name" value="TPR-like"/>
    <property type="match status" value="1"/>
</dbReference>
<dbReference type="InterPro" id="IPR011990">
    <property type="entry name" value="TPR-like_helical_dom_sf"/>
</dbReference>
<dbReference type="Gene3D" id="1.25.40.10">
    <property type="entry name" value="Tetratricopeptide repeat domain"/>
    <property type="match status" value="1"/>
</dbReference>
<dbReference type="InterPro" id="IPR001680">
    <property type="entry name" value="WD40_rpt"/>
</dbReference>
<dbReference type="InterPro" id="IPR045151">
    <property type="entry name" value="DCAF8"/>
</dbReference>
<comment type="caution">
    <text evidence="4">The sequence shown here is derived from an EMBL/GenBank/DDBJ whole genome shotgun (WGS) entry which is preliminary data.</text>
</comment>
<name>A0A2G5VTJ8_9PELO</name>
<feature type="repeat" description="WD" evidence="3">
    <location>
        <begin position="37"/>
        <end position="68"/>
    </location>
</feature>
<evidence type="ECO:0000313" key="5">
    <source>
        <dbReference type="Proteomes" id="UP000230233"/>
    </source>
</evidence>
<protein>
    <submittedName>
        <fullName evidence="4">Uncharacterized protein</fullName>
    </submittedName>
</protein>
<dbReference type="InterPro" id="IPR015943">
    <property type="entry name" value="WD40/YVTN_repeat-like_dom_sf"/>
</dbReference>
<dbReference type="PROSITE" id="PS50294">
    <property type="entry name" value="WD_REPEATS_REGION"/>
    <property type="match status" value="1"/>
</dbReference>
<dbReference type="Gene3D" id="2.130.10.10">
    <property type="entry name" value="YVTN repeat-like/Quinoprotein amine dehydrogenase"/>
    <property type="match status" value="3"/>
</dbReference>
<sequence>MLNALEKRYEKARFGSLFPDIMDENMLIDSFECCDTLEGHTGCVNTLRWNRNGQLLASGSDDRHVKIWRAGLEIESLSTGHVGNVFAVEFLPGSSDRKLVTGAADHIVFLHDLEVKNGGRRRWELEGRVKRLCTLEQESTLWWAAVEAIEGVQQFDTRLEAPEVVVRTVNEDSHGCKSVAVSDVKPHLLAVGFDETPVRLYDRRNFSNPLLILNPLDADADTFQTTHVAFNKTGTEVVVNQGNSGGICVFPIDSYDAPRTMERLNDVLGGDGEPTISSNSLPYPDLREAGHMMLKEKKFSKAVDYYSELISRNYKDRAFRSVCYSNRATALLVRRQRGDTYACIRDCVKALEIHRGNSKALFRLIKSFTSLETPEYAKTCVEVFRKWYPNRETEAIDNMEKDVVMLKENEEQNNLASKPGYMDYTQRFVGTSNCQTDIKEANFFGSKDQYIVAGSDCGHMFVWNRDTSRLQGIWKADDHILNIVQPHPEAFLIATSGIDDDILIWEPVLEKEEVEGFITRRHADPFEFIKNYKETYGVRHQTLRQFARQGQQCVQS</sequence>
<dbReference type="PANTHER" id="PTHR15574">
    <property type="entry name" value="WD REPEAT DOMAIN-CONTAINING FAMILY"/>
    <property type="match status" value="1"/>
</dbReference>
<dbReference type="Pfam" id="PF00400">
    <property type="entry name" value="WD40"/>
    <property type="match status" value="1"/>
</dbReference>
<accession>A0A2G5VTJ8</accession>
<dbReference type="AlphaFoldDB" id="A0A2G5VTJ8"/>
<evidence type="ECO:0000256" key="2">
    <source>
        <dbReference type="ARBA" id="ARBA00022737"/>
    </source>
</evidence>
<dbReference type="GO" id="GO:0045717">
    <property type="term" value="P:negative regulation of fatty acid biosynthetic process"/>
    <property type="evidence" value="ECO:0007669"/>
    <property type="project" value="TreeGrafter"/>
</dbReference>
<dbReference type="SUPFAM" id="SSF50978">
    <property type="entry name" value="WD40 repeat-like"/>
    <property type="match status" value="1"/>
</dbReference>
<dbReference type="Proteomes" id="UP000230233">
    <property type="component" value="Chromosome I"/>
</dbReference>
<dbReference type="InterPro" id="IPR036322">
    <property type="entry name" value="WD40_repeat_dom_sf"/>
</dbReference>
<reference evidence="5" key="1">
    <citation type="submission" date="2017-10" db="EMBL/GenBank/DDBJ databases">
        <title>Rapid genome shrinkage in a self-fertile nematode reveals novel sperm competition proteins.</title>
        <authorList>
            <person name="Yin D."/>
            <person name="Schwarz E.M."/>
            <person name="Thomas C.G."/>
            <person name="Felde R.L."/>
            <person name="Korf I.F."/>
            <person name="Cutter A.D."/>
            <person name="Schartner C.M."/>
            <person name="Ralston E.J."/>
            <person name="Meyer B.J."/>
            <person name="Haag E.S."/>
        </authorList>
    </citation>
    <scope>NUCLEOTIDE SEQUENCE [LARGE SCALE GENOMIC DNA]</scope>
    <source>
        <strain evidence="5">JU1422</strain>
    </source>
</reference>